<evidence type="ECO:0000256" key="3">
    <source>
        <dbReference type="ARBA" id="ARBA00022692"/>
    </source>
</evidence>
<dbReference type="PROSITE" id="PS50850">
    <property type="entry name" value="MFS"/>
    <property type="match status" value="1"/>
</dbReference>
<feature type="transmembrane region" description="Helical" evidence="6">
    <location>
        <begin position="44"/>
        <end position="63"/>
    </location>
</feature>
<evidence type="ECO:0000313" key="8">
    <source>
        <dbReference type="EMBL" id="KJV56124.1"/>
    </source>
</evidence>
<evidence type="ECO:0000313" key="9">
    <source>
        <dbReference type="Proteomes" id="UP000033616"/>
    </source>
</evidence>
<comment type="subcellular location">
    <subcellularLocation>
        <location evidence="1">Cell inner membrane</location>
        <topology evidence="1">Multi-pass membrane protein</topology>
    </subcellularLocation>
</comment>
<evidence type="ECO:0000256" key="6">
    <source>
        <dbReference type="SAM" id="Phobius"/>
    </source>
</evidence>
<dbReference type="Pfam" id="PF07690">
    <property type="entry name" value="MFS_1"/>
    <property type="match status" value="1"/>
</dbReference>
<feature type="transmembrane region" description="Helical" evidence="6">
    <location>
        <begin position="7"/>
        <end position="24"/>
    </location>
</feature>
<reference evidence="8 9" key="1">
    <citation type="submission" date="2015-02" db="EMBL/GenBank/DDBJ databases">
        <title>Genome Sequencing of Rickettsiales.</title>
        <authorList>
            <person name="Daugherty S.C."/>
            <person name="Su Q."/>
            <person name="Abolude K."/>
            <person name="Beier-Sexton M."/>
            <person name="Carlyon J.A."/>
            <person name="Carter R."/>
            <person name="Day N.P."/>
            <person name="Dumler S.J."/>
            <person name="Dyachenko V."/>
            <person name="Godinez A."/>
            <person name="Kurtti T.J."/>
            <person name="Lichay M."/>
            <person name="Mullins K.E."/>
            <person name="Ott S."/>
            <person name="Pappas-Brown V."/>
            <person name="Paris D.H."/>
            <person name="Patel P."/>
            <person name="Richards A.L."/>
            <person name="Sadzewicz L."/>
            <person name="Sears K."/>
            <person name="Seidman D."/>
            <person name="Sengamalay N."/>
            <person name="Stenos J."/>
            <person name="Tallon L.J."/>
            <person name="Vincent G."/>
            <person name="Fraser C.M."/>
            <person name="Munderloh U."/>
            <person name="Dunning-Hotopp J.C."/>
        </authorList>
    </citation>
    <scope>NUCLEOTIDE SEQUENCE [LARGE SCALE GENOMIC DNA]</scope>
    <source>
        <strain evidence="8 9">Fuller</strain>
    </source>
</reference>
<evidence type="ECO:0000259" key="7">
    <source>
        <dbReference type="PROSITE" id="PS50850"/>
    </source>
</evidence>
<dbReference type="AlphaFoldDB" id="A0A0F3MNH0"/>
<comment type="caution">
    <text evidence="8">The sequence shown here is derived from an EMBL/GenBank/DDBJ whole genome shotgun (WGS) entry which is preliminary data.</text>
</comment>
<gene>
    <name evidence="8" type="ORF">OCHUTO_0595</name>
</gene>
<protein>
    <submittedName>
        <fullName evidence="8">Sugar (And other) transporter family protein</fullName>
    </submittedName>
</protein>
<dbReference type="GO" id="GO:0005886">
    <property type="term" value="C:plasma membrane"/>
    <property type="evidence" value="ECO:0007669"/>
    <property type="project" value="UniProtKB-SubCell"/>
</dbReference>
<dbReference type="GO" id="GO:1990961">
    <property type="term" value="P:xenobiotic detoxification by transmembrane export across the plasma membrane"/>
    <property type="evidence" value="ECO:0007669"/>
    <property type="project" value="TreeGrafter"/>
</dbReference>
<keyword evidence="4 6" id="KW-1133">Transmembrane helix</keyword>
<dbReference type="SUPFAM" id="SSF103473">
    <property type="entry name" value="MFS general substrate transporter"/>
    <property type="match status" value="1"/>
</dbReference>
<sequence length="115" mass="12832">MQKNALKYNFTVIVLLVFITQLATDIYVPGLPRVASAFNVLEHRVMWTVSSNLIGLALSGLVYGPLSDTIGRKKALLLGIAIFVFLAFFVYIPALLNWLCSGYCYKALVQVQLYQ</sequence>
<dbReference type="GO" id="GO:0015385">
    <property type="term" value="F:sodium:proton antiporter activity"/>
    <property type="evidence" value="ECO:0007669"/>
    <property type="project" value="TreeGrafter"/>
</dbReference>
<feature type="domain" description="Major facilitator superfamily (MFS) profile" evidence="7">
    <location>
        <begin position="9"/>
        <end position="115"/>
    </location>
</feature>
<dbReference type="Proteomes" id="UP000033616">
    <property type="component" value="Unassembled WGS sequence"/>
</dbReference>
<organism evidence="8 9">
    <name type="scientific">Orientia chuto str. Dubai</name>
    <dbReference type="NCBI Taxonomy" id="1359168"/>
    <lineage>
        <taxon>Bacteria</taxon>
        <taxon>Pseudomonadati</taxon>
        <taxon>Pseudomonadota</taxon>
        <taxon>Alphaproteobacteria</taxon>
        <taxon>Rickettsiales</taxon>
        <taxon>Rickettsiaceae</taxon>
        <taxon>Rickettsieae</taxon>
        <taxon>Orientia</taxon>
    </lineage>
</organism>
<dbReference type="InterPro" id="IPR036259">
    <property type="entry name" value="MFS_trans_sf"/>
</dbReference>
<dbReference type="InterPro" id="IPR020846">
    <property type="entry name" value="MFS_dom"/>
</dbReference>
<dbReference type="EMBL" id="LANP01000013">
    <property type="protein sequence ID" value="KJV56124.1"/>
    <property type="molecule type" value="Genomic_DNA"/>
</dbReference>
<dbReference type="InterPro" id="IPR011701">
    <property type="entry name" value="MFS"/>
</dbReference>
<dbReference type="PANTHER" id="PTHR23502">
    <property type="entry name" value="MAJOR FACILITATOR SUPERFAMILY"/>
    <property type="match status" value="1"/>
</dbReference>
<proteinExistence type="predicted"/>
<dbReference type="PANTHER" id="PTHR23502:SF132">
    <property type="entry name" value="POLYAMINE TRANSPORTER 2-RELATED"/>
    <property type="match status" value="1"/>
</dbReference>
<evidence type="ECO:0000256" key="1">
    <source>
        <dbReference type="ARBA" id="ARBA00004429"/>
    </source>
</evidence>
<dbReference type="Gene3D" id="1.20.1720.10">
    <property type="entry name" value="Multidrug resistance protein D"/>
    <property type="match status" value="1"/>
</dbReference>
<keyword evidence="9" id="KW-1185">Reference proteome</keyword>
<evidence type="ECO:0000256" key="5">
    <source>
        <dbReference type="ARBA" id="ARBA00023136"/>
    </source>
</evidence>
<evidence type="ECO:0000256" key="2">
    <source>
        <dbReference type="ARBA" id="ARBA00022448"/>
    </source>
</evidence>
<evidence type="ECO:0000256" key="4">
    <source>
        <dbReference type="ARBA" id="ARBA00022989"/>
    </source>
</evidence>
<keyword evidence="5 6" id="KW-0472">Membrane</keyword>
<name>A0A0F3MNH0_9RICK</name>
<accession>A0A0F3MNH0</accession>
<keyword evidence="3 6" id="KW-0812">Transmembrane</keyword>
<keyword evidence="2" id="KW-0813">Transport</keyword>
<dbReference type="STRING" id="1359168.OCHUTO_0595"/>
<feature type="transmembrane region" description="Helical" evidence="6">
    <location>
        <begin position="75"/>
        <end position="99"/>
    </location>
</feature>